<dbReference type="Pfam" id="PF02594">
    <property type="entry name" value="DUF167"/>
    <property type="match status" value="1"/>
</dbReference>
<organism evidence="4 5">
    <name type="scientific">Actinopolymorpha pittospori</name>
    <dbReference type="NCBI Taxonomy" id="648752"/>
    <lineage>
        <taxon>Bacteria</taxon>
        <taxon>Bacillati</taxon>
        <taxon>Actinomycetota</taxon>
        <taxon>Actinomycetes</taxon>
        <taxon>Propionibacteriales</taxon>
        <taxon>Actinopolymorphaceae</taxon>
        <taxon>Actinopolymorpha</taxon>
    </lineage>
</organism>
<dbReference type="GO" id="GO:0005737">
    <property type="term" value="C:cytoplasm"/>
    <property type="evidence" value="ECO:0007669"/>
    <property type="project" value="TreeGrafter"/>
</dbReference>
<dbReference type="InterPro" id="IPR003746">
    <property type="entry name" value="DUF167"/>
</dbReference>
<keyword evidence="5" id="KW-1185">Reference proteome</keyword>
<dbReference type="Proteomes" id="UP000638648">
    <property type="component" value="Unassembled WGS sequence"/>
</dbReference>
<gene>
    <name evidence="4" type="ORF">HEB94_007665</name>
</gene>
<feature type="compositionally biased region" description="Basic and acidic residues" evidence="3">
    <location>
        <begin position="118"/>
        <end position="134"/>
    </location>
</feature>
<dbReference type="SUPFAM" id="SSF69786">
    <property type="entry name" value="YggU-like"/>
    <property type="match status" value="1"/>
</dbReference>
<dbReference type="AlphaFoldDB" id="A0A927RC31"/>
<feature type="region of interest" description="Disordered" evidence="3">
    <location>
        <begin position="93"/>
        <end position="134"/>
    </location>
</feature>
<reference evidence="4" key="1">
    <citation type="submission" date="2020-10" db="EMBL/GenBank/DDBJ databases">
        <title>Sequencing the genomes of 1000 actinobacteria strains.</title>
        <authorList>
            <person name="Klenk H.-P."/>
        </authorList>
    </citation>
    <scope>NUCLEOTIDE SEQUENCE</scope>
    <source>
        <strain evidence="4">DSM 45354</strain>
    </source>
</reference>
<sequence length="134" mass="14064">MRTGRRIAVRVKPGARRPRVGGRYEGRNGVALVVAVGAPPVDGRATAAVVSALATAFGVSGADVSLVTGAHSRDKVFDIDAPDVDERLACLLADQDEPLPRSAGGVGPRQDTSDTSDTSDRTDRTARDRARQWG</sequence>
<name>A0A927RC31_9ACTN</name>
<dbReference type="NCBIfam" id="TIGR00251">
    <property type="entry name" value="DUF167 family protein"/>
    <property type="match status" value="1"/>
</dbReference>
<protein>
    <recommendedName>
        <fullName evidence="2">UPF0235 protein HEB94_007665</fullName>
    </recommendedName>
</protein>
<comment type="similarity">
    <text evidence="1 2">Belongs to the UPF0235 family.</text>
</comment>
<dbReference type="InterPro" id="IPR036591">
    <property type="entry name" value="YggU-like_sf"/>
</dbReference>
<dbReference type="HAMAP" id="MF_00634">
    <property type="entry name" value="UPF0235"/>
    <property type="match status" value="1"/>
</dbReference>
<dbReference type="PANTHER" id="PTHR13420:SF7">
    <property type="entry name" value="UPF0235 PROTEIN C15ORF40"/>
    <property type="match status" value="1"/>
</dbReference>
<dbReference type="RefSeq" id="WP_202896753.1">
    <property type="nucleotide sequence ID" value="NZ_BAABJL010000250.1"/>
</dbReference>
<evidence type="ECO:0000256" key="3">
    <source>
        <dbReference type="SAM" id="MobiDB-lite"/>
    </source>
</evidence>
<evidence type="ECO:0000313" key="5">
    <source>
        <dbReference type="Proteomes" id="UP000638648"/>
    </source>
</evidence>
<proteinExistence type="inferred from homology"/>
<evidence type="ECO:0000256" key="2">
    <source>
        <dbReference type="HAMAP-Rule" id="MF_00634"/>
    </source>
</evidence>
<dbReference type="SMART" id="SM01152">
    <property type="entry name" value="DUF167"/>
    <property type="match status" value="1"/>
</dbReference>
<comment type="caution">
    <text evidence="4">The sequence shown here is derived from an EMBL/GenBank/DDBJ whole genome shotgun (WGS) entry which is preliminary data.</text>
</comment>
<evidence type="ECO:0000256" key="1">
    <source>
        <dbReference type="ARBA" id="ARBA00010364"/>
    </source>
</evidence>
<accession>A0A927RC31</accession>
<dbReference type="PANTHER" id="PTHR13420">
    <property type="entry name" value="UPF0235 PROTEIN C15ORF40"/>
    <property type="match status" value="1"/>
</dbReference>
<evidence type="ECO:0000313" key="4">
    <source>
        <dbReference type="EMBL" id="MBE1610817.1"/>
    </source>
</evidence>
<dbReference type="Gene3D" id="3.30.1200.10">
    <property type="entry name" value="YggU-like"/>
    <property type="match status" value="1"/>
</dbReference>
<dbReference type="EMBL" id="JADBEM010000001">
    <property type="protein sequence ID" value="MBE1610817.1"/>
    <property type="molecule type" value="Genomic_DNA"/>
</dbReference>